<name>A0ABU0YS52_9PROT</name>
<dbReference type="EMBL" id="JAUYVI010000007">
    <property type="protein sequence ID" value="MDQ7250532.1"/>
    <property type="molecule type" value="Genomic_DNA"/>
</dbReference>
<sequence length="65" mass="7109">MSEPFPAASEPTEQGEQVLVPGVAPLTLQRRLAALFTAPLTSSKPQRPMNIGLFDEDARNQLDLF</sequence>
<reference evidence="2" key="1">
    <citation type="submission" date="2023-08" db="EMBL/GenBank/DDBJ databases">
        <title>Rhodospirillaceae gen. nov., a novel taxon isolated from the Yangtze River Yuezi River estuary sludge.</title>
        <authorList>
            <person name="Ruan L."/>
        </authorList>
    </citation>
    <scope>NUCLEOTIDE SEQUENCE [LARGE SCALE GENOMIC DNA]</scope>
    <source>
        <strain evidence="2">R-7</strain>
    </source>
</reference>
<gene>
    <name evidence="1" type="ORF">Q8A70_22780</name>
</gene>
<accession>A0ABU0YS52</accession>
<evidence type="ECO:0000313" key="2">
    <source>
        <dbReference type="Proteomes" id="UP001230156"/>
    </source>
</evidence>
<keyword evidence="2" id="KW-1185">Reference proteome</keyword>
<dbReference type="RefSeq" id="WP_379959926.1">
    <property type="nucleotide sequence ID" value="NZ_JAUYVI010000007.1"/>
</dbReference>
<evidence type="ECO:0000313" key="1">
    <source>
        <dbReference type="EMBL" id="MDQ7250532.1"/>
    </source>
</evidence>
<protein>
    <submittedName>
        <fullName evidence="1">Uncharacterized protein</fullName>
    </submittedName>
</protein>
<dbReference type="Proteomes" id="UP001230156">
    <property type="component" value="Unassembled WGS sequence"/>
</dbReference>
<proteinExistence type="predicted"/>
<comment type="caution">
    <text evidence="1">The sequence shown here is derived from an EMBL/GenBank/DDBJ whole genome shotgun (WGS) entry which is preliminary data.</text>
</comment>
<organism evidence="1 2">
    <name type="scientific">Dongia sedimenti</name>
    <dbReference type="NCBI Taxonomy" id="3064282"/>
    <lineage>
        <taxon>Bacteria</taxon>
        <taxon>Pseudomonadati</taxon>
        <taxon>Pseudomonadota</taxon>
        <taxon>Alphaproteobacteria</taxon>
        <taxon>Rhodospirillales</taxon>
        <taxon>Dongiaceae</taxon>
        <taxon>Dongia</taxon>
    </lineage>
</organism>